<feature type="compositionally biased region" description="Polar residues" evidence="1">
    <location>
        <begin position="57"/>
        <end position="74"/>
    </location>
</feature>
<dbReference type="Gene3D" id="1.10.150.50">
    <property type="entry name" value="Transcription Factor, Ets-1"/>
    <property type="match status" value="1"/>
</dbReference>
<dbReference type="InterPro" id="IPR001660">
    <property type="entry name" value="SAM"/>
</dbReference>
<name>A0AAN8RAC0_9PEZI</name>
<reference evidence="3 4" key="1">
    <citation type="submission" date="2019-10" db="EMBL/GenBank/DDBJ databases">
        <authorList>
            <person name="Palmer J.M."/>
        </authorList>
    </citation>
    <scope>NUCLEOTIDE SEQUENCE [LARGE SCALE GENOMIC DNA]</scope>
    <source>
        <strain evidence="3 4">TWF718</strain>
    </source>
</reference>
<feature type="compositionally biased region" description="Basic and acidic residues" evidence="1">
    <location>
        <begin position="77"/>
        <end position="108"/>
    </location>
</feature>
<dbReference type="InterPro" id="IPR013761">
    <property type="entry name" value="SAM/pointed_sf"/>
</dbReference>
<dbReference type="SMART" id="SM00454">
    <property type="entry name" value="SAM"/>
    <property type="match status" value="1"/>
</dbReference>
<evidence type="ECO:0000313" key="4">
    <source>
        <dbReference type="Proteomes" id="UP001313282"/>
    </source>
</evidence>
<gene>
    <name evidence="3" type="ORF">TWF718_002813</name>
</gene>
<feature type="compositionally biased region" description="Polar residues" evidence="1">
    <location>
        <begin position="18"/>
        <end position="27"/>
    </location>
</feature>
<dbReference type="Pfam" id="PF00536">
    <property type="entry name" value="SAM_1"/>
    <property type="match status" value="1"/>
</dbReference>
<dbReference type="Proteomes" id="UP001313282">
    <property type="component" value="Unassembled WGS sequence"/>
</dbReference>
<dbReference type="PROSITE" id="PS50105">
    <property type="entry name" value="SAM_DOMAIN"/>
    <property type="match status" value="1"/>
</dbReference>
<accession>A0AAN8RAC0</accession>
<evidence type="ECO:0000259" key="2">
    <source>
        <dbReference type="PROSITE" id="PS50105"/>
    </source>
</evidence>
<evidence type="ECO:0000313" key="3">
    <source>
        <dbReference type="EMBL" id="KAK6330616.1"/>
    </source>
</evidence>
<feature type="compositionally biased region" description="Polar residues" evidence="1">
    <location>
        <begin position="35"/>
        <end position="46"/>
    </location>
</feature>
<dbReference type="AlphaFoldDB" id="A0AAN8RAC0"/>
<feature type="compositionally biased region" description="Basic residues" evidence="1">
    <location>
        <begin position="47"/>
        <end position="56"/>
    </location>
</feature>
<dbReference type="EMBL" id="JAVHNR010000011">
    <property type="protein sequence ID" value="KAK6330616.1"/>
    <property type="molecule type" value="Genomic_DNA"/>
</dbReference>
<keyword evidence="4" id="KW-1185">Reference proteome</keyword>
<feature type="region of interest" description="Disordered" evidence="1">
    <location>
        <begin position="18"/>
        <end position="108"/>
    </location>
</feature>
<dbReference type="SUPFAM" id="SSF47769">
    <property type="entry name" value="SAM/Pointed domain"/>
    <property type="match status" value="1"/>
</dbReference>
<organism evidence="3 4">
    <name type="scientific">Orbilia javanica</name>
    <dbReference type="NCBI Taxonomy" id="47235"/>
    <lineage>
        <taxon>Eukaryota</taxon>
        <taxon>Fungi</taxon>
        <taxon>Dikarya</taxon>
        <taxon>Ascomycota</taxon>
        <taxon>Pezizomycotina</taxon>
        <taxon>Orbiliomycetes</taxon>
        <taxon>Orbiliales</taxon>
        <taxon>Orbiliaceae</taxon>
        <taxon>Orbilia</taxon>
    </lineage>
</organism>
<sequence>MCCRGATAQHLYKLQSTSRRNSIVSPSLNPPPSSIYDSYTSSQPSNYHHHHPRSRRVTVTTSEFETKQTSNMDDNNGEGHEEREEREKQEEQGNHMENEDHGSNENREGLEDWEIPSINVAEWTVGQVSRWIAEHSINGECLLRMTHHLLRELNVESVGHRLSILHAIKHAKHSYSSPQPETYIVSSTGVAYVPMAEYHVLETIVQKRDSQIEDMGRELKKCKEEVAVAWDLLADEIEKRAAVKAELLRLRRLHQLTKDEGAQTEGTFLDFLEWRDQMEEQVEEEDNGGDMLARGQTQEPDTAVQLRIQDTDQRALRRICRGHEISEDFDEYTGARFKKASALLRSALRVLKVEEDHEDWQIWVRFGKRQIKLGPNDFPVKVCREFRKDHNPDEVMILVRHRLSCMGSGYILDAGQ</sequence>
<evidence type="ECO:0000256" key="1">
    <source>
        <dbReference type="SAM" id="MobiDB-lite"/>
    </source>
</evidence>
<proteinExistence type="predicted"/>
<protein>
    <recommendedName>
        <fullName evidence="2">SAM domain-containing protein</fullName>
    </recommendedName>
</protein>
<comment type="caution">
    <text evidence="3">The sequence shown here is derived from an EMBL/GenBank/DDBJ whole genome shotgun (WGS) entry which is preliminary data.</text>
</comment>
<feature type="domain" description="SAM" evidence="2">
    <location>
        <begin position="105"/>
        <end position="174"/>
    </location>
</feature>